<evidence type="ECO:0000256" key="1">
    <source>
        <dbReference type="SAM" id="MobiDB-lite"/>
    </source>
</evidence>
<reference evidence="2" key="1">
    <citation type="submission" date="2021-02" db="EMBL/GenBank/DDBJ databases">
        <authorList>
            <person name="Dougan E. K."/>
            <person name="Rhodes N."/>
            <person name="Thang M."/>
            <person name="Chan C."/>
        </authorList>
    </citation>
    <scope>NUCLEOTIDE SEQUENCE</scope>
</reference>
<organism evidence="2 3">
    <name type="scientific">Symbiodinium pilosum</name>
    <name type="common">Dinoflagellate</name>
    <dbReference type="NCBI Taxonomy" id="2952"/>
    <lineage>
        <taxon>Eukaryota</taxon>
        <taxon>Sar</taxon>
        <taxon>Alveolata</taxon>
        <taxon>Dinophyceae</taxon>
        <taxon>Suessiales</taxon>
        <taxon>Symbiodiniaceae</taxon>
        <taxon>Symbiodinium</taxon>
    </lineage>
</organism>
<dbReference type="Proteomes" id="UP000649617">
    <property type="component" value="Unassembled WGS sequence"/>
</dbReference>
<evidence type="ECO:0000313" key="3">
    <source>
        <dbReference type="Proteomes" id="UP000649617"/>
    </source>
</evidence>
<proteinExistence type="predicted"/>
<keyword evidence="3" id="KW-1185">Reference proteome</keyword>
<dbReference type="AlphaFoldDB" id="A0A812WU43"/>
<feature type="non-terminal residue" evidence="2">
    <location>
        <position position="153"/>
    </location>
</feature>
<evidence type="ECO:0000313" key="2">
    <source>
        <dbReference type="EMBL" id="CAE7697242.1"/>
    </source>
</evidence>
<accession>A0A812WU43</accession>
<dbReference type="EMBL" id="CAJNIZ010044667">
    <property type="protein sequence ID" value="CAE7697242.1"/>
    <property type="molecule type" value="Genomic_DNA"/>
</dbReference>
<protein>
    <submittedName>
        <fullName evidence="2">Uncharacterized protein</fullName>
    </submittedName>
</protein>
<sequence length="153" mass="16960">LTITADRVPGMGRFANTVWGLFCEAHDARFQAQLSEEVHELLCAALLAGGGDLDSLPEGLQELVRRYENLPKQTYKACQAILRPLIALALECGKQQEFKNKLELVIQSMTQISSEEIVEYLYPEVNEEDDLETGSPQSSTSDASVTSTERALR</sequence>
<feature type="compositionally biased region" description="Polar residues" evidence="1">
    <location>
        <begin position="134"/>
        <end position="153"/>
    </location>
</feature>
<name>A0A812WU43_SYMPI</name>
<comment type="caution">
    <text evidence="2">The sequence shown here is derived from an EMBL/GenBank/DDBJ whole genome shotgun (WGS) entry which is preliminary data.</text>
</comment>
<dbReference type="OrthoDB" id="437912at2759"/>
<gene>
    <name evidence="2" type="ORF">SPIL2461_LOCUS19578</name>
</gene>
<feature type="region of interest" description="Disordered" evidence="1">
    <location>
        <begin position="127"/>
        <end position="153"/>
    </location>
</feature>